<reference evidence="1" key="1">
    <citation type="journal article" date="2012" name="PLoS ONE">
        <title>Gene sets for utilization of primary and secondary nutrition supplies in the distal gut of endangered iberian lynx.</title>
        <authorList>
            <person name="Alcaide M."/>
            <person name="Messina E."/>
            <person name="Richter M."/>
            <person name="Bargiela R."/>
            <person name="Peplies J."/>
            <person name="Huws S.A."/>
            <person name="Newbold C.J."/>
            <person name="Golyshin P.N."/>
            <person name="Simon M.A."/>
            <person name="Lopez G."/>
            <person name="Yakimov M.M."/>
            <person name="Ferrer M."/>
        </authorList>
    </citation>
    <scope>NUCLEOTIDE SEQUENCE</scope>
</reference>
<dbReference type="AlphaFoldDB" id="J9GIF4"/>
<accession>J9GIF4</accession>
<sequence length="68" mass="8169">MNNALEVIRKAERGEKIEYATYRNHRQTEQMREQMPKHFFVADEIKKHPDKENKTIVLVMTNKARVPM</sequence>
<evidence type="ECO:0000313" key="1">
    <source>
        <dbReference type="EMBL" id="EJX07357.1"/>
    </source>
</evidence>
<proteinExistence type="predicted"/>
<comment type="caution">
    <text evidence="1">The sequence shown here is derived from an EMBL/GenBank/DDBJ whole genome shotgun (WGS) entry which is preliminary data.</text>
</comment>
<name>J9GIF4_9ZZZZ</name>
<dbReference type="EMBL" id="AMCI01000898">
    <property type="protein sequence ID" value="EJX07357.1"/>
    <property type="molecule type" value="Genomic_DNA"/>
</dbReference>
<organism evidence="1">
    <name type="scientific">gut metagenome</name>
    <dbReference type="NCBI Taxonomy" id="749906"/>
    <lineage>
        <taxon>unclassified sequences</taxon>
        <taxon>metagenomes</taxon>
        <taxon>organismal metagenomes</taxon>
    </lineage>
</organism>
<protein>
    <submittedName>
        <fullName evidence="1">DNA primase</fullName>
    </submittedName>
</protein>
<gene>
    <name evidence="1" type="ORF">EVA_04537</name>
</gene>